<dbReference type="GO" id="GO:0005524">
    <property type="term" value="F:ATP binding"/>
    <property type="evidence" value="ECO:0007669"/>
    <property type="project" value="UniProtKB-UniRule"/>
</dbReference>
<dbReference type="GO" id="GO:0098970">
    <property type="term" value="P:postsynaptic neurotransmitter receptor diffusion trapping"/>
    <property type="evidence" value="ECO:0007669"/>
    <property type="project" value="TreeGrafter"/>
</dbReference>
<comment type="catalytic activity">
    <reaction evidence="5">
        <text>molybdopterin + ATP + H(+) = adenylyl-molybdopterin + diphosphate</text>
        <dbReference type="Rhea" id="RHEA:31331"/>
        <dbReference type="ChEBI" id="CHEBI:15378"/>
        <dbReference type="ChEBI" id="CHEBI:30616"/>
        <dbReference type="ChEBI" id="CHEBI:33019"/>
        <dbReference type="ChEBI" id="CHEBI:58698"/>
        <dbReference type="ChEBI" id="CHEBI:62727"/>
    </reaction>
</comment>
<comment type="similarity">
    <text evidence="5">Belongs to the MoeA family.</text>
</comment>
<comment type="pathway">
    <text evidence="1 5">Cofactor biosynthesis; molybdopterin biosynthesis.</text>
</comment>
<comment type="similarity">
    <text evidence="3">In the C-terminal section; belongs to the MoeA family.</text>
</comment>
<evidence type="ECO:0000313" key="7">
    <source>
        <dbReference type="Proteomes" id="UP000887575"/>
    </source>
</evidence>
<dbReference type="Gene3D" id="3.40.980.10">
    <property type="entry name" value="MoaB/Mog-like domain"/>
    <property type="match status" value="1"/>
</dbReference>
<dbReference type="InterPro" id="IPR036425">
    <property type="entry name" value="MoaB/Mog-like_dom_sf"/>
</dbReference>
<dbReference type="InterPro" id="IPR005111">
    <property type="entry name" value="MoeA_C_domain_IV"/>
</dbReference>
<keyword evidence="5" id="KW-0460">Magnesium</keyword>
<accession>A0AAF3EIK4</accession>
<evidence type="ECO:0000313" key="8">
    <source>
        <dbReference type="WBParaSite" id="MBELARI_LOCUS13851"/>
    </source>
</evidence>
<evidence type="ECO:0000256" key="3">
    <source>
        <dbReference type="ARBA" id="ARBA00008339"/>
    </source>
</evidence>
<dbReference type="Gene3D" id="3.90.105.10">
    <property type="entry name" value="Molybdopterin biosynthesis moea protein, domain 2"/>
    <property type="match status" value="1"/>
</dbReference>
<evidence type="ECO:0000256" key="5">
    <source>
        <dbReference type="RuleBase" id="RU365090"/>
    </source>
</evidence>
<dbReference type="GO" id="GO:0061599">
    <property type="term" value="F:molybdopterin molybdotransferase activity"/>
    <property type="evidence" value="ECO:0007669"/>
    <property type="project" value="UniProtKB-UniRule"/>
</dbReference>
<evidence type="ECO:0000256" key="2">
    <source>
        <dbReference type="ARBA" id="ARBA00007589"/>
    </source>
</evidence>
<evidence type="ECO:0000256" key="4">
    <source>
        <dbReference type="ARBA" id="ARBA00023150"/>
    </source>
</evidence>
<dbReference type="Gene3D" id="2.40.340.10">
    <property type="entry name" value="MoeA, C-terminal, domain IV"/>
    <property type="match status" value="1"/>
</dbReference>
<dbReference type="Pfam" id="PF03453">
    <property type="entry name" value="MoeA_N"/>
    <property type="match status" value="1"/>
</dbReference>
<dbReference type="InterPro" id="IPR036135">
    <property type="entry name" value="MoeA_linker/N_sf"/>
</dbReference>
<evidence type="ECO:0000256" key="1">
    <source>
        <dbReference type="ARBA" id="ARBA00005046"/>
    </source>
</evidence>
<dbReference type="PROSITE" id="PS01079">
    <property type="entry name" value="MOCF_BIOSYNTHESIS_2"/>
    <property type="match status" value="1"/>
</dbReference>
<dbReference type="SUPFAM" id="SSF63867">
    <property type="entry name" value="MoeA C-terminal domain-like"/>
    <property type="match status" value="1"/>
</dbReference>
<dbReference type="NCBIfam" id="TIGR00177">
    <property type="entry name" value="molyb_syn"/>
    <property type="match status" value="1"/>
</dbReference>
<comment type="similarity">
    <text evidence="2">In the N-terminal section; belongs to the MoaB/Mog family.</text>
</comment>
<dbReference type="InterPro" id="IPR005110">
    <property type="entry name" value="MoeA_linker/N"/>
</dbReference>
<evidence type="ECO:0000259" key="6">
    <source>
        <dbReference type="SMART" id="SM00852"/>
    </source>
</evidence>
<dbReference type="InterPro" id="IPR038987">
    <property type="entry name" value="MoeA-like"/>
</dbReference>
<dbReference type="FunFam" id="3.40.980.10:FF:000001">
    <property type="entry name" value="Molybdopterin molybdenumtransferase"/>
    <property type="match status" value="1"/>
</dbReference>
<dbReference type="InterPro" id="IPR001453">
    <property type="entry name" value="MoaB/Mog_dom"/>
</dbReference>
<dbReference type="GO" id="GO:0099634">
    <property type="term" value="C:postsynaptic specialization membrane"/>
    <property type="evidence" value="ECO:0007669"/>
    <property type="project" value="GOC"/>
</dbReference>
<dbReference type="Pfam" id="PF00994">
    <property type="entry name" value="MoCF_biosynth"/>
    <property type="match status" value="1"/>
</dbReference>
<dbReference type="AlphaFoldDB" id="A0AAF3EIK4"/>
<comment type="catalytic activity">
    <reaction evidence="5">
        <text>adenylyl-molybdopterin + molybdate = Mo-molybdopterin + AMP + H(+)</text>
        <dbReference type="Rhea" id="RHEA:35047"/>
        <dbReference type="ChEBI" id="CHEBI:15378"/>
        <dbReference type="ChEBI" id="CHEBI:36264"/>
        <dbReference type="ChEBI" id="CHEBI:62727"/>
        <dbReference type="ChEBI" id="CHEBI:71302"/>
        <dbReference type="ChEBI" id="CHEBI:456215"/>
    </reaction>
</comment>
<organism evidence="7 8">
    <name type="scientific">Mesorhabditis belari</name>
    <dbReference type="NCBI Taxonomy" id="2138241"/>
    <lineage>
        <taxon>Eukaryota</taxon>
        <taxon>Metazoa</taxon>
        <taxon>Ecdysozoa</taxon>
        <taxon>Nematoda</taxon>
        <taxon>Chromadorea</taxon>
        <taxon>Rhabditida</taxon>
        <taxon>Rhabditina</taxon>
        <taxon>Rhabditomorpha</taxon>
        <taxon>Rhabditoidea</taxon>
        <taxon>Rhabditidae</taxon>
        <taxon>Mesorhabditinae</taxon>
        <taxon>Mesorhabditis</taxon>
    </lineage>
</organism>
<dbReference type="InterPro" id="IPR036688">
    <property type="entry name" value="MoeA_C_domain_IV_sf"/>
</dbReference>
<dbReference type="GO" id="GO:0005829">
    <property type="term" value="C:cytosol"/>
    <property type="evidence" value="ECO:0007669"/>
    <property type="project" value="TreeGrafter"/>
</dbReference>
<keyword evidence="4 5" id="KW-0501">Molybdenum cofactor biosynthesis</keyword>
<dbReference type="GO" id="GO:0072579">
    <property type="term" value="P:glycine receptor clustering"/>
    <property type="evidence" value="ECO:0007669"/>
    <property type="project" value="TreeGrafter"/>
</dbReference>
<protein>
    <submittedName>
        <fullName evidence="8">MoaB/Mog domain-containing protein</fullName>
    </submittedName>
</protein>
<keyword evidence="5" id="KW-0808">Transferase</keyword>
<dbReference type="GO" id="GO:0006777">
    <property type="term" value="P:Mo-molybdopterin cofactor biosynthetic process"/>
    <property type="evidence" value="ECO:0007669"/>
    <property type="project" value="UniProtKB-UniRule"/>
</dbReference>
<dbReference type="GO" id="GO:0097112">
    <property type="term" value="P:gamma-aminobutyric acid receptor clustering"/>
    <property type="evidence" value="ECO:0007669"/>
    <property type="project" value="TreeGrafter"/>
</dbReference>
<dbReference type="CDD" id="cd00887">
    <property type="entry name" value="MoeA"/>
    <property type="match status" value="1"/>
</dbReference>
<name>A0AAF3EIK4_9BILA</name>
<sequence length="426" mass="45995">MSVIHRHRVSPWTAIPMDEAYSIIEEETDALDSEKTPVWRVKIGDVLAEDVNSAYNVPEVRTSIKDGYAVLASDSPGKRKVIGFSTAGSPCNSTLNPGECVRVSTGAFVPDSATAVVMVELTKLLEHDGSEELVIEVNGTAKDGQDIRLPGSDTSKGELLLEKGSTIRSAELGILLASGLQLVNVCKKPKVAVMSTGNEVCEAIRPRLPIGHIRDTNRPQLLALCEQSGADVIDMGIVEDDEESLVQAISTALSISSVLISSGGVSMGEKDLLKSVLSEKFGFKIHFGRVFMKPGLPTTFATGEFLGQKKLVFALPGNPASSWVCAQLFAVPSIRKLRGEHRIWHTRMSAKLSDTVKLDSRPEFRRGFIERKEGEILPIVTTTGNQISSRLVSLRGAQLLLELPGKSEMSEIPAGSIVQALVIDRL</sequence>
<dbReference type="WBParaSite" id="MBELARI_LOCUS13851">
    <property type="protein sequence ID" value="MBELARI_LOCUS13851"/>
    <property type="gene ID" value="MBELARI_LOCUS13851"/>
</dbReference>
<dbReference type="SUPFAM" id="SSF53218">
    <property type="entry name" value="Molybdenum cofactor biosynthesis proteins"/>
    <property type="match status" value="1"/>
</dbReference>
<dbReference type="Proteomes" id="UP000887575">
    <property type="component" value="Unassembled WGS sequence"/>
</dbReference>
<keyword evidence="5" id="KW-0479">Metal-binding</keyword>
<keyword evidence="7" id="KW-1185">Reference proteome</keyword>
<keyword evidence="5" id="KW-0500">Molybdenum</keyword>
<dbReference type="GO" id="GO:0046872">
    <property type="term" value="F:metal ion binding"/>
    <property type="evidence" value="ECO:0007669"/>
    <property type="project" value="UniProtKB-UniRule"/>
</dbReference>
<comment type="cofactor">
    <cofactor evidence="5">
        <name>Mg(2+)</name>
        <dbReference type="ChEBI" id="CHEBI:18420"/>
    </cofactor>
</comment>
<dbReference type="SUPFAM" id="SSF63882">
    <property type="entry name" value="MoeA N-terminal region -like"/>
    <property type="match status" value="1"/>
</dbReference>
<dbReference type="GO" id="GO:0061598">
    <property type="term" value="F:molybdopterin adenylyltransferase activity"/>
    <property type="evidence" value="ECO:0007669"/>
    <property type="project" value="UniProtKB-UniRule"/>
</dbReference>
<proteinExistence type="inferred from homology"/>
<dbReference type="FunFam" id="2.170.190.11:FF:000001">
    <property type="entry name" value="Molybdopterin molybdenumtransferase"/>
    <property type="match status" value="1"/>
</dbReference>
<dbReference type="PANTHER" id="PTHR10192:SF5">
    <property type="entry name" value="GEPHYRIN"/>
    <property type="match status" value="1"/>
</dbReference>
<dbReference type="PANTHER" id="PTHR10192">
    <property type="entry name" value="MOLYBDOPTERIN BIOSYNTHESIS PROTEIN"/>
    <property type="match status" value="1"/>
</dbReference>
<dbReference type="GO" id="GO:0007529">
    <property type="term" value="P:establishment of synaptic specificity at neuromuscular junction"/>
    <property type="evidence" value="ECO:0007669"/>
    <property type="project" value="TreeGrafter"/>
</dbReference>
<reference evidence="8" key="1">
    <citation type="submission" date="2024-02" db="UniProtKB">
        <authorList>
            <consortium name="WormBaseParasite"/>
        </authorList>
    </citation>
    <scope>IDENTIFICATION</scope>
</reference>
<dbReference type="GO" id="GO:0030425">
    <property type="term" value="C:dendrite"/>
    <property type="evidence" value="ECO:0007669"/>
    <property type="project" value="TreeGrafter"/>
</dbReference>
<dbReference type="Gene3D" id="2.170.190.11">
    <property type="entry name" value="Molybdopterin biosynthesis moea protein, domain 3"/>
    <property type="match status" value="1"/>
</dbReference>
<comment type="function">
    <text evidence="5">Catalyzes two steps in the biosynthesis of the molybdenum cofactor. In the first step, molybdopterin is adenylated. Subsequently, molybdate is inserted into adenylated molybdopterin and AMP is released.</text>
</comment>
<dbReference type="Pfam" id="PF03454">
    <property type="entry name" value="MoeA_C"/>
    <property type="match status" value="1"/>
</dbReference>
<dbReference type="InterPro" id="IPR008284">
    <property type="entry name" value="MoCF_biosynth_CS"/>
</dbReference>
<feature type="domain" description="MoaB/Mog" evidence="6">
    <location>
        <begin position="192"/>
        <end position="336"/>
    </location>
</feature>
<dbReference type="SMART" id="SM00852">
    <property type="entry name" value="MoCF_biosynth"/>
    <property type="match status" value="1"/>
</dbReference>